<organism evidence="1 2">
    <name type="scientific">Halapricum desulfuricans</name>
    <dbReference type="NCBI Taxonomy" id="2841257"/>
    <lineage>
        <taxon>Archaea</taxon>
        <taxon>Methanobacteriati</taxon>
        <taxon>Methanobacteriota</taxon>
        <taxon>Stenosarchaea group</taxon>
        <taxon>Halobacteria</taxon>
        <taxon>Halobacteriales</taxon>
        <taxon>Haloarculaceae</taxon>
        <taxon>Halapricum</taxon>
    </lineage>
</organism>
<dbReference type="AlphaFoldDB" id="A0A897N106"/>
<accession>A0A897N106</accession>
<reference evidence="1" key="1">
    <citation type="submission" date="2020-11" db="EMBL/GenBank/DDBJ databases">
        <title>Carbohydrate-dependent, anaerobic sulfur respiration: A novel catabolism in halophilic archaea.</title>
        <authorList>
            <person name="Sorokin D.Y."/>
            <person name="Messina E."/>
            <person name="Smedile F."/>
            <person name="La Cono V."/>
            <person name="Hallsworth J.E."/>
            <person name="Yakimov M.M."/>
        </authorList>
    </citation>
    <scope>NUCLEOTIDE SEQUENCE</scope>
    <source>
        <strain evidence="1">HSR12-1</strain>
    </source>
</reference>
<protein>
    <submittedName>
        <fullName evidence="1">Uncharacterized protein</fullName>
    </submittedName>
</protein>
<evidence type="ECO:0000313" key="2">
    <source>
        <dbReference type="Proteomes" id="UP000663525"/>
    </source>
</evidence>
<dbReference type="Proteomes" id="UP000663525">
    <property type="component" value="Chromosome"/>
</dbReference>
<name>A0A897N106_9EURY</name>
<proteinExistence type="predicted"/>
<evidence type="ECO:0000313" key="1">
    <source>
        <dbReference type="EMBL" id="QSG06374.1"/>
    </source>
</evidence>
<sequence length="44" mass="5009">MTPECTEIVEDVETWWREDGDLVVQTLDGERRTFLLGEIIAGAN</sequence>
<dbReference type="EMBL" id="CP064787">
    <property type="protein sequence ID" value="QSG06374.1"/>
    <property type="molecule type" value="Genomic_DNA"/>
</dbReference>
<gene>
    <name evidence="1" type="ORF">HSR121_2042</name>
</gene>